<dbReference type="EMBL" id="CM044707">
    <property type="protein sequence ID" value="KAI5654027.1"/>
    <property type="molecule type" value="Genomic_DNA"/>
</dbReference>
<reference evidence="2" key="1">
    <citation type="journal article" date="2023" name="Nat. Plants">
        <title>Single-cell RNA sequencing provides a high-resolution roadmap for understanding the multicellular compartmentation of specialized metabolism.</title>
        <authorList>
            <person name="Sun S."/>
            <person name="Shen X."/>
            <person name="Li Y."/>
            <person name="Li Y."/>
            <person name="Wang S."/>
            <person name="Li R."/>
            <person name="Zhang H."/>
            <person name="Shen G."/>
            <person name="Guo B."/>
            <person name="Wei J."/>
            <person name="Xu J."/>
            <person name="St-Pierre B."/>
            <person name="Chen S."/>
            <person name="Sun C."/>
        </authorList>
    </citation>
    <scope>NUCLEOTIDE SEQUENCE [LARGE SCALE GENOMIC DNA]</scope>
</reference>
<accession>A0ACB9ZZI3</accession>
<name>A0ACB9ZZI3_CATRO</name>
<evidence type="ECO:0000313" key="1">
    <source>
        <dbReference type="EMBL" id="KAI5654027.1"/>
    </source>
</evidence>
<evidence type="ECO:0000313" key="2">
    <source>
        <dbReference type="Proteomes" id="UP001060085"/>
    </source>
</evidence>
<proteinExistence type="predicted"/>
<sequence>MNEKEYEAGLREEGCRPVLEGGGGLRECASGGPEEGCGPAWEGGGGLREFGLQEGVAGGPWEGAFRAGFAGGSGPWVGGLREAAGVFGLCLLFAKLSLSCILCCLEPKTCSPKL</sequence>
<keyword evidence="2" id="KW-1185">Reference proteome</keyword>
<dbReference type="Proteomes" id="UP001060085">
    <property type="component" value="Linkage Group LG07"/>
</dbReference>
<protein>
    <submittedName>
        <fullName evidence="1">Uncharacterized protein</fullName>
    </submittedName>
</protein>
<comment type="caution">
    <text evidence="1">The sequence shown here is derived from an EMBL/GenBank/DDBJ whole genome shotgun (WGS) entry which is preliminary data.</text>
</comment>
<organism evidence="1 2">
    <name type="scientific">Catharanthus roseus</name>
    <name type="common">Madagascar periwinkle</name>
    <name type="synonym">Vinca rosea</name>
    <dbReference type="NCBI Taxonomy" id="4058"/>
    <lineage>
        <taxon>Eukaryota</taxon>
        <taxon>Viridiplantae</taxon>
        <taxon>Streptophyta</taxon>
        <taxon>Embryophyta</taxon>
        <taxon>Tracheophyta</taxon>
        <taxon>Spermatophyta</taxon>
        <taxon>Magnoliopsida</taxon>
        <taxon>eudicotyledons</taxon>
        <taxon>Gunneridae</taxon>
        <taxon>Pentapetalae</taxon>
        <taxon>asterids</taxon>
        <taxon>lamiids</taxon>
        <taxon>Gentianales</taxon>
        <taxon>Apocynaceae</taxon>
        <taxon>Rauvolfioideae</taxon>
        <taxon>Vinceae</taxon>
        <taxon>Catharanthinae</taxon>
        <taxon>Catharanthus</taxon>
    </lineage>
</organism>
<gene>
    <name evidence="1" type="ORF">M9H77_31214</name>
</gene>